<keyword evidence="5" id="KW-0597">Phosphoprotein</keyword>
<dbReference type="InterPro" id="IPR005844">
    <property type="entry name" value="A-D-PHexomutase_a/b/a-I"/>
</dbReference>
<dbReference type="Gene3D" id="3.40.120.10">
    <property type="entry name" value="Alpha-D-Glucose-1,6-Bisphosphate, subunit A, domain 3"/>
    <property type="match status" value="3"/>
</dbReference>
<evidence type="ECO:0000256" key="14">
    <source>
        <dbReference type="PIRSR" id="PIRSR016408-3"/>
    </source>
</evidence>
<dbReference type="Pfam" id="PF02878">
    <property type="entry name" value="PGM_PMM_I"/>
    <property type="match status" value="2"/>
</dbReference>
<dbReference type="EMBL" id="HBUF01056343">
    <property type="protein sequence ID" value="CAG6624073.1"/>
    <property type="molecule type" value="Transcribed_RNA"/>
</dbReference>
<sequence length="530" mass="59336">MSDWKQLFDNSHPKYFNPNDDAKLQYGTAGFRTKASVLPYVFYRVGLLASLRSKSKAGQSIGLMITASHNPEQDNGIKLIDPSGEMLEQSWEPVATELVQIKNDQVKEYVETKLSNIEEGMPSTVIVGYDTRPSSKPLLEAALDGLRVFGTTVINYNLVTTPMLHFFVYNHNKNKRVYEEKEYFEHYGNAYQSYKKYLSSGNKSYSKNIAFDGANGVGGLKIGNLQTVVKSDLNIEVFNADVTTLGKLNFQCGADFVKTRKTVPSGVPLSSSQSKYLSVDGDADRIIYWYPTSDNNVNLLDGDRIAVLLAMYINELLIKCNLKDSVQMKVIQTAYTNGNCTKFIKDDLGIDVIFTSTGVKYLHHEALKYDVGVYFEANGHGTVLFSEKLKTLLAEQNTESSKQFLNFIDMTNETVGDSFSIMLLIETVLQAKDLALAQWYALYHDLANKLSTATVSNRNLIKTINADTEIVEPVGMQESINKSVAKYKSARSFVRPSGTEDIVRVYVEAETNEDVKALTEEVQQIVKQYL</sequence>
<keyword evidence="8 11" id="KW-0413">Isomerase</keyword>
<keyword evidence="7 11" id="KW-0460">Magnesium</keyword>
<dbReference type="PANTHER" id="PTHR45955">
    <property type="entry name" value="PHOSPHOACETYLGLUCOSAMINE MUTASE"/>
    <property type="match status" value="1"/>
</dbReference>
<dbReference type="SUPFAM" id="SSF55957">
    <property type="entry name" value="Phosphoglucomutase, C-terminal domain"/>
    <property type="match status" value="1"/>
</dbReference>
<dbReference type="GO" id="GO:0006048">
    <property type="term" value="P:UDP-N-acetylglucosamine biosynthetic process"/>
    <property type="evidence" value="ECO:0007669"/>
    <property type="project" value="UniProtKB-UniRule"/>
</dbReference>
<evidence type="ECO:0000256" key="3">
    <source>
        <dbReference type="ARBA" id="ARBA00010231"/>
    </source>
</evidence>
<feature type="binding site" evidence="13">
    <location>
        <position position="504"/>
    </location>
    <ligand>
        <name>substrate</name>
    </ligand>
</feature>
<dbReference type="AlphaFoldDB" id="A0A8D8MAQ6"/>
<feature type="domain" description="Alpha-D-phosphohexomutase alpha/beta/alpha" evidence="16">
    <location>
        <begin position="120"/>
        <end position="173"/>
    </location>
</feature>
<reference evidence="19" key="1">
    <citation type="submission" date="2021-05" db="EMBL/GenBank/DDBJ databases">
        <authorList>
            <person name="Alioto T."/>
            <person name="Alioto T."/>
            <person name="Gomez Garrido J."/>
        </authorList>
    </citation>
    <scope>NUCLEOTIDE SEQUENCE</scope>
</reference>
<keyword evidence="6 11" id="KW-0479">Metal-binding</keyword>
<organism evidence="19">
    <name type="scientific">Cacopsylla melanoneura</name>
    <dbReference type="NCBI Taxonomy" id="428564"/>
    <lineage>
        <taxon>Eukaryota</taxon>
        <taxon>Metazoa</taxon>
        <taxon>Ecdysozoa</taxon>
        <taxon>Arthropoda</taxon>
        <taxon>Hexapoda</taxon>
        <taxon>Insecta</taxon>
        <taxon>Pterygota</taxon>
        <taxon>Neoptera</taxon>
        <taxon>Paraneoptera</taxon>
        <taxon>Hemiptera</taxon>
        <taxon>Sternorrhyncha</taxon>
        <taxon>Psylloidea</taxon>
        <taxon>Psyllidae</taxon>
        <taxon>Psyllinae</taxon>
        <taxon>Cacopsylla</taxon>
    </lineage>
</organism>
<evidence type="ECO:0000259" key="16">
    <source>
        <dbReference type="Pfam" id="PF02878"/>
    </source>
</evidence>
<name>A0A8D8MAQ6_9HEMI</name>
<dbReference type="PIRSF" id="PIRSF016408">
    <property type="entry name" value="PAGM"/>
    <property type="match status" value="1"/>
</dbReference>
<dbReference type="EC" id="5.4.2.3" evidence="4 11"/>
<feature type="domain" description="Phosphoacetylglucosamine mutase AMG1" evidence="18">
    <location>
        <begin position="179"/>
        <end position="287"/>
    </location>
</feature>
<dbReference type="Pfam" id="PF21405">
    <property type="entry name" value="AMG1_II"/>
    <property type="match status" value="1"/>
</dbReference>
<feature type="binding site" evidence="14">
    <location>
        <position position="280"/>
    </location>
    <ligand>
        <name>Mg(2+)</name>
        <dbReference type="ChEBI" id="CHEBI:18420"/>
    </ligand>
</feature>
<evidence type="ECO:0000256" key="4">
    <source>
        <dbReference type="ARBA" id="ARBA00012731"/>
    </source>
</evidence>
<evidence type="ECO:0000256" key="5">
    <source>
        <dbReference type="ARBA" id="ARBA00022553"/>
    </source>
</evidence>
<evidence type="ECO:0000256" key="6">
    <source>
        <dbReference type="ARBA" id="ARBA00022723"/>
    </source>
</evidence>
<evidence type="ECO:0000256" key="1">
    <source>
        <dbReference type="ARBA" id="ARBA00000558"/>
    </source>
</evidence>
<evidence type="ECO:0000256" key="2">
    <source>
        <dbReference type="ARBA" id="ARBA00004865"/>
    </source>
</evidence>
<evidence type="ECO:0000256" key="9">
    <source>
        <dbReference type="ARBA" id="ARBA00031926"/>
    </source>
</evidence>
<accession>A0A8D8MAQ6</accession>
<evidence type="ECO:0000256" key="13">
    <source>
        <dbReference type="PIRSR" id="PIRSR016408-2"/>
    </source>
</evidence>
<feature type="domain" description="Alpha-D-phosphohexomutase C-terminal" evidence="15">
    <location>
        <begin position="485"/>
        <end position="522"/>
    </location>
</feature>
<evidence type="ECO:0000259" key="17">
    <source>
        <dbReference type="Pfam" id="PF21404"/>
    </source>
</evidence>
<comment type="catalytic activity">
    <reaction evidence="1 11">
        <text>N-acetyl-alpha-D-glucosamine 1-phosphate = N-acetyl-D-glucosamine 6-phosphate</text>
        <dbReference type="Rhea" id="RHEA:23804"/>
        <dbReference type="ChEBI" id="CHEBI:57513"/>
        <dbReference type="ChEBI" id="CHEBI:57776"/>
        <dbReference type="EC" id="5.4.2.3"/>
    </reaction>
</comment>
<dbReference type="SUPFAM" id="SSF53738">
    <property type="entry name" value="Phosphoglucomutase, first 3 domains"/>
    <property type="match status" value="4"/>
</dbReference>
<evidence type="ECO:0000313" key="19">
    <source>
        <dbReference type="EMBL" id="CAG6624073.1"/>
    </source>
</evidence>
<dbReference type="PANTHER" id="PTHR45955:SF1">
    <property type="entry name" value="PHOSPHOACETYLGLUCOSAMINE MUTASE"/>
    <property type="match status" value="1"/>
</dbReference>
<feature type="binding site" evidence="13">
    <location>
        <begin position="495"/>
        <end position="499"/>
    </location>
    <ligand>
        <name>substrate</name>
    </ligand>
</feature>
<dbReference type="PROSITE" id="PS00710">
    <property type="entry name" value="PGM_PMM"/>
    <property type="match status" value="1"/>
</dbReference>
<evidence type="ECO:0000256" key="7">
    <source>
        <dbReference type="ARBA" id="ARBA00022842"/>
    </source>
</evidence>
<feature type="binding site" description="via phosphate group" evidence="14">
    <location>
        <position position="68"/>
    </location>
    <ligand>
        <name>Mg(2+)</name>
        <dbReference type="ChEBI" id="CHEBI:18420"/>
    </ligand>
</feature>
<proteinExistence type="inferred from homology"/>
<dbReference type="FunFam" id="3.40.120.10:FF:000013">
    <property type="entry name" value="Phosphoacetylglucosamine mutase"/>
    <property type="match status" value="1"/>
</dbReference>
<dbReference type="Pfam" id="PF21404">
    <property type="entry name" value="AMG1_III"/>
    <property type="match status" value="1"/>
</dbReference>
<feature type="binding site" evidence="14">
    <location>
        <position position="284"/>
    </location>
    <ligand>
        <name>Mg(2+)</name>
        <dbReference type="ChEBI" id="CHEBI:18420"/>
    </ligand>
</feature>
<dbReference type="InterPro" id="IPR005843">
    <property type="entry name" value="A-D-PHexomutase_C"/>
</dbReference>
<feature type="domain" description="Alpha-D-phosphohexomutase alpha/beta/alpha" evidence="16">
    <location>
        <begin position="60"/>
        <end position="91"/>
    </location>
</feature>
<dbReference type="GO" id="GO:0000287">
    <property type="term" value="F:magnesium ion binding"/>
    <property type="evidence" value="ECO:0007669"/>
    <property type="project" value="InterPro"/>
</dbReference>
<dbReference type="UniPathway" id="UPA00113">
    <property type="reaction ID" value="UER00530"/>
</dbReference>
<evidence type="ECO:0000256" key="12">
    <source>
        <dbReference type="PIRSR" id="PIRSR016408-1"/>
    </source>
</evidence>
<feature type="domain" description="Phosphoacetylglucosamine mutase AMG1" evidence="17">
    <location>
        <begin position="301"/>
        <end position="433"/>
    </location>
</feature>
<dbReference type="Gene3D" id="3.30.310.50">
    <property type="entry name" value="Alpha-D-phosphohexomutase, C-terminal domain"/>
    <property type="match status" value="1"/>
</dbReference>
<dbReference type="FunFam" id="3.30.310.50:FF:000003">
    <property type="entry name" value="Phosphoacetylglucosamine mutase"/>
    <property type="match status" value="1"/>
</dbReference>
<dbReference type="InterPro" id="IPR036900">
    <property type="entry name" value="A-D-PHexomutase_C_sf"/>
</dbReference>
<dbReference type="InterPro" id="IPR016066">
    <property type="entry name" value="A-D-PHexomutase_CS"/>
</dbReference>
<evidence type="ECO:0000256" key="10">
    <source>
        <dbReference type="ARBA" id="ARBA00032065"/>
    </source>
</evidence>
<evidence type="ECO:0000256" key="8">
    <source>
        <dbReference type="ARBA" id="ARBA00023235"/>
    </source>
</evidence>
<comment type="function">
    <text evidence="11">Catalyzes the conversion of GlcNAc-6-P into GlcNAc-1-P during the synthesis of uridine diphosphate/UDP-GlcNAc, a sugar nucleotide critical to multiple glycosylation pathways including protein N- and O-glycosylation.</text>
</comment>
<dbReference type="GO" id="GO:0004610">
    <property type="term" value="F:phosphoacetylglucosamine mutase activity"/>
    <property type="evidence" value="ECO:0007669"/>
    <property type="project" value="UniProtKB-UniRule"/>
</dbReference>
<dbReference type="InterPro" id="IPR016055">
    <property type="entry name" value="A-D-PHexomutase_a/b/a-I/II/III"/>
</dbReference>
<dbReference type="CDD" id="cd03086">
    <property type="entry name" value="PGM3"/>
    <property type="match status" value="1"/>
</dbReference>
<evidence type="ECO:0000256" key="11">
    <source>
        <dbReference type="PIRNR" id="PIRNR016408"/>
    </source>
</evidence>
<dbReference type="GO" id="GO:0005975">
    <property type="term" value="P:carbohydrate metabolic process"/>
    <property type="evidence" value="ECO:0007669"/>
    <property type="project" value="InterPro"/>
</dbReference>
<evidence type="ECO:0000259" key="15">
    <source>
        <dbReference type="Pfam" id="PF00408"/>
    </source>
</evidence>
<feature type="binding site" evidence="13">
    <location>
        <begin position="376"/>
        <end position="378"/>
    </location>
    <ligand>
        <name>substrate</name>
    </ligand>
</feature>
<dbReference type="InterPro" id="IPR016657">
    <property type="entry name" value="PAGM"/>
</dbReference>
<feature type="binding site" evidence="14">
    <location>
        <position position="282"/>
    </location>
    <ligand>
        <name>Mg(2+)</name>
        <dbReference type="ChEBI" id="CHEBI:18420"/>
    </ligand>
</feature>
<dbReference type="InterPro" id="IPR049023">
    <property type="entry name" value="AMG1_II"/>
</dbReference>
<comment type="pathway">
    <text evidence="2 11">Nucleotide-sugar biosynthesis; UDP-N-acetyl-alpha-D-glucosamine biosynthesis; N-acetyl-alpha-D-glucosamine 1-phosphate from alpha-D-glucosamine 6-phosphate (route I): step 2/2.</text>
</comment>
<comment type="cofactor">
    <cofactor evidence="11 14">
        <name>Mg(2+)</name>
        <dbReference type="ChEBI" id="CHEBI:18420"/>
    </cofactor>
    <text evidence="11 14">Binds 1 Mg(2+) ion per subunit.</text>
</comment>
<dbReference type="InterPro" id="IPR049022">
    <property type="entry name" value="AMG1_III"/>
</dbReference>
<protein>
    <recommendedName>
        <fullName evidence="4 11">Phosphoacetylglucosamine mutase</fullName>
        <shortName evidence="11">PAGM</shortName>
        <ecNumber evidence="4 11">5.4.2.3</ecNumber>
    </recommendedName>
    <alternativeName>
        <fullName evidence="10 11">Acetylglucosamine phosphomutase</fullName>
    </alternativeName>
    <alternativeName>
        <fullName evidence="9 11">N-acetylglucosamine-phosphate mutase</fullName>
    </alternativeName>
</protein>
<evidence type="ECO:0000259" key="18">
    <source>
        <dbReference type="Pfam" id="PF21405"/>
    </source>
</evidence>
<dbReference type="Pfam" id="PF00408">
    <property type="entry name" value="PGM_PMM_IV"/>
    <property type="match status" value="1"/>
</dbReference>
<comment type="similarity">
    <text evidence="3 11">Belongs to the phosphohexose mutase family.</text>
</comment>
<feature type="active site" description="Phosphoserine intermediate" evidence="12">
    <location>
        <position position="68"/>
    </location>
</feature>